<evidence type="ECO:0000256" key="3">
    <source>
        <dbReference type="ARBA" id="ARBA00022106"/>
    </source>
</evidence>
<dbReference type="InterPro" id="IPR051327">
    <property type="entry name" value="MATE_MepA_subfamily"/>
</dbReference>
<evidence type="ECO:0000256" key="1">
    <source>
        <dbReference type="ARBA" id="ARBA00004651"/>
    </source>
</evidence>
<feature type="transmembrane region" description="Helical" evidence="10">
    <location>
        <begin position="24"/>
        <end position="41"/>
    </location>
</feature>
<name>A0A9D1IWI2_9CLOT</name>
<organism evidence="11 12">
    <name type="scientific">Candidatus Ventrousia excrementavium</name>
    <dbReference type="NCBI Taxonomy" id="2840961"/>
    <lineage>
        <taxon>Bacteria</taxon>
        <taxon>Bacillati</taxon>
        <taxon>Bacillota</taxon>
        <taxon>Clostridia</taxon>
        <taxon>Eubacteriales</taxon>
        <taxon>Clostridiaceae</taxon>
        <taxon>Clostridiaceae incertae sedis</taxon>
        <taxon>Candidatus Ventrousia</taxon>
    </lineage>
</organism>
<comment type="subcellular location">
    <subcellularLocation>
        <location evidence="1">Cell membrane</location>
        <topology evidence="1">Multi-pass membrane protein</topology>
    </subcellularLocation>
</comment>
<dbReference type="GO" id="GO:0015297">
    <property type="term" value="F:antiporter activity"/>
    <property type="evidence" value="ECO:0007669"/>
    <property type="project" value="InterPro"/>
</dbReference>
<evidence type="ECO:0000256" key="8">
    <source>
        <dbReference type="ARBA" id="ARBA00023136"/>
    </source>
</evidence>
<dbReference type="CDD" id="cd13143">
    <property type="entry name" value="MATE_MepA_like"/>
    <property type="match status" value="1"/>
</dbReference>
<evidence type="ECO:0000313" key="11">
    <source>
        <dbReference type="EMBL" id="HIU43319.1"/>
    </source>
</evidence>
<evidence type="ECO:0000256" key="7">
    <source>
        <dbReference type="ARBA" id="ARBA00022989"/>
    </source>
</evidence>
<dbReference type="PIRSF" id="PIRSF006603">
    <property type="entry name" value="DinF"/>
    <property type="match status" value="1"/>
</dbReference>
<keyword evidence="7 10" id="KW-1133">Transmembrane helix</keyword>
<feature type="transmembrane region" description="Helical" evidence="10">
    <location>
        <begin position="396"/>
        <end position="415"/>
    </location>
</feature>
<feature type="transmembrane region" description="Helical" evidence="10">
    <location>
        <begin position="143"/>
        <end position="163"/>
    </location>
</feature>
<keyword evidence="6 10" id="KW-0812">Transmembrane</keyword>
<dbReference type="InterPro" id="IPR045070">
    <property type="entry name" value="MATE_MepA-like"/>
</dbReference>
<dbReference type="InterPro" id="IPR048279">
    <property type="entry name" value="MdtK-like"/>
</dbReference>
<dbReference type="GO" id="GO:0005886">
    <property type="term" value="C:plasma membrane"/>
    <property type="evidence" value="ECO:0007669"/>
    <property type="project" value="UniProtKB-SubCell"/>
</dbReference>
<comment type="caution">
    <text evidence="11">The sequence shown here is derived from an EMBL/GenBank/DDBJ whole genome shotgun (WGS) entry which is preliminary data.</text>
</comment>
<dbReference type="GO" id="GO:0042910">
    <property type="term" value="F:xenobiotic transmembrane transporter activity"/>
    <property type="evidence" value="ECO:0007669"/>
    <property type="project" value="InterPro"/>
</dbReference>
<feature type="transmembrane region" description="Helical" evidence="10">
    <location>
        <begin position="56"/>
        <end position="79"/>
    </location>
</feature>
<evidence type="ECO:0000256" key="2">
    <source>
        <dbReference type="ARBA" id="ARBA00008417"/>
    </source>
</evidence>
<keyword evidence="4" id="KW-0813">Transport</keyword>
<feature type="transmembrane region" description="Helical" evidence="10">
    <location>
        <begin position="241"/>
        <end position="257"/>
    </location>
</feature>
<keyword evidence="8 10" id="KW-0472">Membrane</keyword>
<accession>A0A9D1IWI2</accession>
<dbReference type="EMBL" id="DVMR01000033">
    <property type="protein sequence ID" value="HIU43319.1"/>
    <property type="molecule type" value="Genomic_DNA"/>
</dbReference>
<evidence type="ECO:0000256" key="4">
    <source>
        <dbReference type="ARBA" id="ARBA00022448"/>
    </source>
</evidence>
<gene>
    <name evidence="11" type="ORF">IAB67_03370</name>
</gene>
<feature type="transmembrane region" description="Helical" evidence="10">
    <location>
        <begin position="201"/>
        <end position="221"/>
    </location>
</feature>
<dbReference type="Pfam" id="PF01554">
    <property type="entry name" value="MatE"/>
    <property type="match status" value="2"/>
</dbReference>
<feature type="transmembrane region" description="Helical" evidence="10">
    <location>
        <begin position="100"/>
        <end position="123"/>
    </location>
</feature>
<dbReference type="PANTHER" id="PTHR43823:SF3">
    <property type="entry name" value="MULTIDRUG EXPORT PROTEIN MEPA"/>
    <property type="match status" value="1"/>
</dbReference>
<evidence type="ECO:0000256" key="10">
    <source>
        <dbReference type="SAM" id="Phobius"/>
    </source>
</evidence>
<reference evidence="11" key="2">
    <citation type="journal article" date="2021" name="PeerJ">
        <title>Extensive microbial diversity within the chicken gut microbiome revealed by metagenomics and culture.</title>
        <authorList>
            <person name="Gilroy R."/>
            <person name="Ravi A."/>
            <person name="Getino M."/>
            <person name="Pursley I."/>
            <person name="Horton D.L."/>
            <person name="Alikhan N.F."/>
            <person name="Baker D."/>
            <person name="Gharbi K."/>
            <person name="Hall N."/>
            <person name="Watson M."/>
            <person name="Adriaenssens E.M."/>
            <person name="Foster-Nyarko E."/>
            <person name="Jarju S."/>
            <person name="Secka A."/>
            <person name="Antonio M."/>
            <person name="Oren A."/>
            <person name="Chaudhuri R.R."/>
            <person name="La Ragione R."/>
            <person name="Hildebrand F."/>
            <person name="Pallen M.J."/>
        </authorList>
    </citation>
    <scope>NUCLEOTIDE SEQUENCE</scope>
    <source>
        <strain evidence="11">CHK191-8634</strain>
    </source>
</reference>
<feature type="transmembrane region" description="Helical" evidence="10">
    <location>
        <begin position="368"/>
        <end position="389"/>
    </location>
</feature>
<evidence type="ECO:0000256" key="6">
    <source>
        <dbReference type="ARBA" id="ARBA00022692"/>
    </source>
</evidence>
<keyword evidence="9" id="KW-0046">Antibiotic resistance</keyword>
<proteinExistence type="inferred from homology"/>
<comment type="similarity">
    <text evidence="2">Belongs to the multi antimicrobial extrusion (MATE) (TC 2.A.66.1) family. MepA subfamily.</text>
</comment>
<dbReference type="AlphaFoldDB" id="A0A9D1IWI2"/>
<evidence type="ECO:0000256" key="9">
    <source>
        <dbReference type="ARBA" id="ARBA00023251"/>
    </source>
</evidence>
<evidence type="ECO:0000256" key="5">
    <source>
        <dbReference type="ARBA" id="ARBA00022475"/>
    </source>
</evidence>
<keyword evidence="5" id="KW-1003">Cell membrane</keyword>
<evidence type="ECO:0000313" key="12">
    <source>
        <dbReference type="Proteomes" id="UP000824073"/>
    </source>
</evidence>
<feature type="transmembrane region" description="Helical" evidence="10">
    <location>
        <begin position="325"/>
        <end position="348"/>
    </location>
</feature>
<feature type="transmembrane region" description="Helical" evidence="10">
    <location>
        <begin position="175"/>
        <end position="195"/>
    </location>
</feature>
<dbReference type="NCBIfam" id="TIGR00797">
    <property type="entry name" value="matE"/>
    <property type="match status" value="1"/>
</dbReference>
<reference evidence="11" key="1">
    <citation type="submission" date="2020-10" db="EMBL/GenBank/DDBJ databases">
        <authorList>
            <person name="Gilroy R."/>
        </authorList>
    </citation>
    <scope>NUCLEOTIDE SEQUENCE</scope>
    <source>
        <strain evidence="11">CHK191-8634</strain>
    </source>
</reference>
<protein>
    <recommendedName>
        <fullName evidence="3">Multidrug export protein MepA</fullName>
    </recommendedName>
</protein>
<dbReference type="InterPro" id="IPR002528">
    <property type="entry name" value="MATE_fam"/>
</dbReference>
<dbReference type="GO" id="GO:0046677">
    <property type="term" value="P:response to antibiotic"/>
    <property type="evidence" value="ECO:0007669"/>
    <property type="project" value="UniProtKB-KW"/>
</dbReference>
<feature type="transmembrane region" description="Helical" evidence="10">
    <location>
        <begin position="421"/>
        <end position="445"/>
    </location>
</feature>
<feature type="transmembrane region" description="Helical" evidence="10">
    <location>
        <begin position="277"/>
        <end position="296"/>
    </location>
</feature>
<dbReference type="Proteomes" id="UP000824073">
    <property type="component" value="Unassembled WGS sequence"/>
</dbReference>
<dbReference type="PANTHER" id="PTHR43823">
    <property type="entry name" value="SPORULATION PROTEIN YKVU"/>
    <property type="match status" value="1"/>
</dbReference>
<sequence length="456" mass="49532">MQTNSIAGGADLGRDAIGPLLRKLAVPAILAQIVNLLYNLVDRMYIGHIKDIGPDALTGVGVCMPVIMAISAFAALVSMGGAPRASIMMGRGDHEQAENILGNCTTLLTIIAVLLTLIVSVFGQSILMAFGASENTIGYAWEYMQIYAIGTIFVQLALGLNAFINAQGFARIGMITVVIGAVCNIVLDPIFMFIFGMGVRGAALATILSQAVSCVWILRFLTSDKSHLRIRRKYLLLRPRIFLPAVALGLSPFIMQFTESVLNVCFNTSLQRYGGDIAVGAMTILSSVMQFTMLPLQGLTQGAQPIISFNYGAGKTDRVKQTFWVLLRWAAVYAGAMWALCMLAPQLLISVFTDSAELSEFTRWAMRVYMAASCIFSVQLACQQTFIALGNSKTSAFLALLRKVLLLIPFIYLLPQLIDNQVLAVFLAEPVADVIAVSVTASLFAREYRRLDSPKK</sequence>